<evidence type="ECO:0000256" key="5">
    <source>
        <dbReference type="ARBA" id="ARBA00022989"/>
    </source>
</evidence>
<dbReference type="EMBL" id="VAUO01000006">
    <property type="protein sequence ID" value="TLP59072.1"/>
    <property type="molecule type" value="Genomic_DNA"/>
</dbReference>
<keyword evidence="7 9" id="KW-0807">Transducer</keyword>
<dbReference type="InterPro" id="IPR004089">
    <property type="entry name" value="MCPsignal_dom"/>
</dbReference>
<feature type="domain" description="Methyl-accepting transducer" evidence="11">
    <location>
        <begin position="270"/>
        <end position="510"/>
    </location>
</feature>
<sequence>MFFSSFRLQSKLLLALTVVNLISIGSFIAYAQYAKAQDIRQQIDNRLSTAAYAIPRLLGEDYLARAPRADGLKDGEYQAQLRNLGEYARDVQLKYAYVMQVDGNGQVSYLADGASAQDIASGNYSKHLEHYADASPAVLEAARSAQVQFDEYTDSYGTFRSIFVPLRGADGQRYVVGVDVTLESLEQAISASLKSLLLIGAATFAVGLLLSWLAARMLVFGIHHLTGQLSRISEQRDLSTTVTVVTEDEMGQMGRHLASLLQDLRQTLGNASGMADSNQQLADTFLQLADDTTQRIERAGGQLADINQHGQTIRLSAEQASGLAGEVRGDLQCAVGALSRTHDQLRSLISDVHASTSVSIELARDLGRLSGEAEQIGQVMKMVAGISDQTNLLALNAAIEAARAGEAGRGFAVVADEVRQLAAQTQGVLAEANQVLHGVTEGIGQIAQRMGGSAEQSRKLAQDSDGTLGVINTLVVQMGQLSATMDRALASSEEIQHAVTDISGRLGGMHETFEHTHQGIAQIHTSATALGTTARALKGRLSVFRT</sequence>
<dbReference type="GO" id="GO:0006935">
    <property type="term" value="P:chemotaxis"/>
    <property type="evidence" value="ECO:0007669"/>
    <property type="project" value="InterPro"/>
</dbReference>
<feature type="domain" description="HAMP" evidence="12">
    <location>
        <begin position="216"/>
        <end position="269"/>
    </location>
</feature>
<protein>
    <submittedName>
        <fullName evidence="13">HAMP domain-containing protein</fullName>
    </submittedName>
</protein>
<dbReference type="PROSITE" id="PS50111">
    <property type="entry name" value="CHEMOTAXIS_TRANSDUC_2"/>
    <property type="match status" value="1"/>
</dbReference>
<comment type="caution">
    <text evidence="13">The sequence shown here is derived from an EMBL/GenBank/DDBJ whole genome shotgun (WGS) entry which is preliminary data.</text>
</comment>
<keyword evidence="14" id="KW-1185">Reference proteome</keyword>
<dbReference type="InterPro" id="IPR004090">
    <property type="entry name" value="Chemotax_Me-accpt_rcpt"/>
</dbReference>
<accession>A0A5R8YZU7</accession>
<dbReference type="AlphaFoldDB" id="A0A5R8YZU7"/>
<keyword evidence="4 10" id="KW-0812">Transmembrane</keyword>
<reference evidence="13 14" key="1">
    <citation type="submission" date="2019-05" db="EMBL/GenBank/DDBJ databases">
        <title>Pseudomonas sp. SC006 isolated from lettuce that can produce HBGAs.</title>
        <authorList>
            <person name="Wang D."/>
            <person name="Liao N."/>
            <person name="Liu D."/>
            <person name="Zhang Z."/>
            <person name="Zou S."/>
        </authorList>
    </citation>
    <scope>NUCLEOTIDE SEQUENCE [LARGE SCALE GENOMIC DNA]</scope>
    <source>
        <strain evidence="13 14">SC006</strain>
    </source>
</reference>
<name>A0A5R8YZU7_9PSED</name>
<dbReference type="PROSITE" id="PS50885">
    <property type="entry name" value="HAMP"/>
    <property type="match status" value="1"/>
</dbReference>
<comment type="subcellular location">
    <subcellularLocation>
        <location evidence="1">Cell membrane</location>
    </subcellularLocation>
</comment>
<dbReference type="PRINTS" id="PR00260">
    <property type="entry name" value="CHEMTRNSDUCR"/>
</dbReference>
<dbReference type="PANTHER" id="PTHR32089">
    <property type="entry name" value="METHYL-ACCEPTING CHEMOTAXIS PROTEIN MCPB"/>
    <property type="match status" value="1"/>
</dbReference>
<dbReference type="RefSeq" id="WP_138220143.1">
    <property type="nucleotide sequence ID" value="NZ_VAUO01000006.1"/>
</dbReference>
<evidence type="ECO:0000259" key="12">
    <source>
        <dbReference type="PROSITE" id="PS50885"/>
    </source>
</evidence>
<dbReference type="SMART" id="SM00283">
    <property type="entry name" value="MA"/>
    <property type="match status" value="1"/>
</dbReference>
<evidence type="ECO:0000256" key="2">
    <source>
        <dbReference type="ARBA" id="ARBA00022475"/>
    </source>
</evidence>
<dbReference type="GO" id="GO:0005886">
    <property type="term" value="C:plasma membrane"/>
    <property type="evidence" value="ECO:0007669"/>
    <property type="project" value="UniProtKB-SubCell"/>
</dbReference>
<evidence type="ECO:0000256" key="1">
    <source>
        <dbReference type="ARBA" id="ARBA00004236"/>
    </source>
</evidence>
<evidence type="ECO:0000256" key="3">
    <source>
        <dbReference type="ARBA" id="ARBA00022481"/>
    </source>
</evidence>
<dbReference type="Pfam" id="PF00015">
    <property type="entry name" value="MCPsignal"/>
    <property type="match status" value="1"/>
</dbReference>
<keyword evidence="3" id="KW-0488">Methylation</keyword>
<evidence type="ECO:0000259" key="11">
    <source>
        <dbReference type="PROSITE" id="PS50111"/>
    </source>
</evidence>
<dbReference type="Gene3D" id="6.10.340.10">
    <property type="match status" value="1"/>
</dbReference>
<evidence type="ECO:0000313" key="14">
    <source>
        <dbReference type="Proteomes" id="UP000309819"/>
    </source>
</evidence>
<evidence type="ECO:0000256" key="6">
    <source>
        <dbReference type="ARBA" id="ARBA00023136"/>
    </source>
</evidence>
<feature type="transmembrane region" description="Helical" evidence="10">
    <location>
        <begin position="196"/>
        <end position="215"/>
    </location>
</feature>
<dbReference type="SUPFAM" id="SSF58104">
    <property type="entry name" value="Methyl-accepting chemotaxis protein (MCP) signaling domain"/>
    <property type="match status" value="1"/>
</dbReference>
<keyword evidence="2" id="KW-1003">Cell membrane</keyword>
<keyword evidence="5 10" id="KW-1133">Transmembrane helix</keyword>
<gene>
    <name evidence="13" type="ORF">FEM01_14300</name>
</gene>
<dbReference type="GO" id="GO:0004888">
    <property type="term" value="F:transmembrane signaling receptor activity"/>
    <property type="evidence" value="ECO:0007669"/>
    <property type="project" value="InterPro"/>
</dbReference>
<evidence type="ECO:0000256" key="4">
    <source>
        <dbReference type="ARBA" id="ARBA00022692"/>
    </source>
</evidence>
<dbReference type="Proteomes" id="UP000309819">
    <property type="component" value="Unassembled WGS sequence"/>
</dbReference>
<dbReference type="Gene3D" id="1.10.287.950">
    <property type="entry name" value="Methyl-accepting chemotaxis protein"/>
    <property type="match status" value="1"/>
</dbReference>
<proteinExistence type="inferred from homology"/>
<dbReference type="OrthoDB" id="8613753at2"/>
<dbReference type="SMART" id="SM00304">
    <property type="entry name" value="HAMP"/>
    <property type="match status" value="1"/>
</dbReference>
<comment type="similarity">
    <text evidence="8">Belongs to the methyl-accepting chemotaxis (MCP) protein family.</text>
</comment>
<evidence type="ECO:0000256" key="8">
    <source>
        <dbReference type="ARBA" id="ARBA00029447"/>
    </source>
</evidence>
<dbReference type="InterPro" id="IPR003660">
    <property type="entry name" value="HAMP_dom"/>
</dbReference>
<evidence type="ECO:0000256" key="9">
    <source>
        <dbReference type="PROSITE-ProRule" id="PRU00284"/>
    </source>
</evidence>
<dbReference type="PANTHER" id="PTHR32089:SF112">
    <property type="entry name" value="LYSOZYME-LIKE PROTEIN-RELATED"/>
    <property type="match status" value="1"/>
</dbReference>
<keyword evidence="6 10" id="KW-0472">Membrane</keyword>
<evidence type="ECO:0000256" key="7">
    <source>
        <dbReference type="ARBA" id="ARBA00023224"/>
    </source>
</evidence>
<evidence type="ECO:0000256" key="10">
    <source>
        <dbReference type="SAM" id="Phobius"/>
    </source>
</evidence>
<dbReference type="GO" id="GO:0007165">
    <property type="term" value="P:signal transduction"/>
    <property type="evidence" value="ECO:0007669"/>
    <property type="project" value="UniProtKB-KW"/>
</dbReference>
<evidence type="ECO:0000313" key="13">
    <source>
        <dbReference type="EMBL" id="TLP59072.1"/>
    </source>
</evidence>
<organism evidence="13 14">
    <name type="scientific">Pseudomonas mosselii</name>
    <dbReference type="NCBI Taxonomy" id="78327"/>
    <lineage>
        <taxon>Bacteria</taxon>
        <taxon>Pseudomonadati</taxon>
        <taxon>Pseudomonadota</taxon>
        <taxon>Gammaproteobacteria</taxon>
        <taxon>Pseudomonadales</taxon>
        <taxon>Pseudomonadaceae</taxon>
        <taxon>Pseudomonas</taxon>
    </lineage>
</organism>
<dbReference type="Pfam" id="PF00672">
    <property type="entry name" value="HAMP"/>
    <property type="match status" value="1"/>
</dbReference>